<evidence type="ECO:0000256" key="7">
    <source>
        <dbReference type="SAM" id="MobiDB-lite"/>
    </source>
</evidence>
<protein>
    <submittedName>
        <fullName evidence="10">LTA synthase family protein</fullName>
    </submittedName>
</protein>
<keyword evidence="3" id="KW-1003">Cell membrane</keyword>
<dbReference type="InterPro" id="IPR000917">
    <property type="entry name" value="Sulfatase_N"/>
</dbReference>
<evidence type="ECO:0000256" key="8">
    <source>
        <dbReference type="SAM" id="Phobius"/>
    </source>
</evidence>
<feature type="transmembrane region" description="Helical" evidence="8">
    <location>
        <begin position="150"/>
        <end position="167"/>
    </location>
</feature>
<dbReference type="CDD" id="cd16015">
    <property type="entry name" value="LTA_synthase"/>
    <property type="match status" value="1"/>
</dbReference>
<reference evidence="10 11" key="1">
    <citation type="journal article" date="2021" name="ISME Commun">
        <title>Automated analysis of genomic sequences facilitates high-throughput and comprehensive description of bacteria.</title>
        <authorList>
            <person name="Hitch T.C.A."/>
        </authorList>
    </citation>
    <scope>NUCLEOTIDE SEQUENCE [LARGE SCALE GENOMIC DNA]</scope>
    <source>
        <strain evidence="10 11">Sanger_19</strain>
    </source>
</reference>
<feature type="transmembrane region" description="Helical" evidence="8">
    <location>
        <begin position="200"/>
        <end position="218"/>
    </location>
</feature>
<comment type="pathway">
    <text evidence="2">Cell wall biogenesis; lipoteichoic acid biosynthesis.</text>
</comment>
<evidence type="ECO:0000259" key="9">
    <source>
        <dbReference type="Pfam" id="PF00884"/>
    </source>
</evidence>
<evidence type="ECO:0000256" key="3">
    <source>
        <dbReference type="ARBA" id="ARBA00022475"/>
    </source>
</evidence>
<dbReference type="InterPro" id="IPR017850">
    <property type="entry name" value="Alkaline_phosphatase_core_sf"/>
</dbReference>
<organism evidence="10 11">
    <name type="scientific">Roseburia amylophila</name>
    <dbReference type="NCBI Taxonomy" id="2981794"/>
    <lineage>
        <taxon>Bacteria</taxon>
        <taxon>Bacillati</taxon>
        <taxon>Bacillota</taxon>
        <taxon>Clostridia</taxon>
        <taxon>Lachnospirales</taxon>
        <taxon>Lachnospiraceae</taxon>
        <taxon>Roseburia</taxon>
    </lineage>
</organism>
<dbReference type="Pfam" id="PF00884">
    <property type="entry name" value="Sulfatase"/>
    <property type="match status" value="1"/>
</dbReference>
<keyword evidence="11" id="KW-1185">Reference proteome</keyword>
<evidence type="ECO:0000256" key="5">
    <source>
        <dbReference type="ARBA" id="ARBA00022989"/>
    </source>
</evidence>
<keyword evidence="5 8" id="KW-1133">Transmembrane helix</keyword>
<feature type="region of interest" description="Disordered" evidence="7">
    <location>
        <begin position="1"/>
        <end position="24"/>
    </location>
</feature>
<gene>
    <name evidence="10" type="ORF">OCV43_00560</name>
</gene>
<dbReference type="Gene3D" id="3.40.720.10">
    <property type="entry name" value="Alkaline Phosphatase, subunit A"/>
    <property type="match status" value="1"/>
</dbReference>
<name>A0ABT2S9N8_9FIRM</name>
<feature type="transmembrane region" description="Helical" evidence="8">
    <location>
        <begin position="45"/>
        <end position="75"/>
    </location>
</feature>
<comment type="caution">
    <text evidence="10">The sequence shown here is derived from an EMBL/GenBank/DDBJ whole genome shotgun (WGS) entry which is preliminary data.</text>
</comment>
<sequence>MNKNKAERNEIEQNKTVQDKKEQNKKHSVRLIGLDYKKTNIRAGLIAFAVMLGFCLYGGVNVPVAVAAGLIYFGIKNLRITLPEKANPLWAALEIFLSAIMTEHMVQYLLLDAELREKISVNHTRWNVLCCMVFYFALLVITAKPKIACMIGHIFLLSLAGINYFVYQFRGNEFSFGDLKAASTGLSVAANYKFVLEDRAVYVILFSMIYVAFIRKLNFEFKKKWMLRISAFAAALVMGIYVGIAAEDTVMESWEQKGTYRNGYILNFVLSIRDSFVAEPDGYSKDVVEEISKEYPALENKDSEDDPTIIVIMNESFADLSVISHYGFETTEEVTPFFDSMDTNVIKGYALSSVFGAKTPDSEWEFLTGNSMAFLPSGSVPYQQYMSKKPYSLVSTLKERGYSCISMHPYYASGWSRSKVYPLLGFDESLFIDDFDQTNIMREYITDQELYNKIIDQYEAKTSDEKLFILGVTMQNHGGYTDYYDNFQNTINLKNHYFSDVNQYLSLIHESDKALENLITYFENVDDKVEIVFFGDHQPSLNNNFYLSMNGKGLSGLTLDELQELFTVPFFVWTNYDSESKDVELTSLNYLSTMTLQQAGIELPAYNQFLADLQEEIPAMNSRAFYSKSQDEFLHYSEAQGEDADLLNQYNILQYNNMFEKEKDKDKNLFPYYETPD</sequence>
<dbReference type="EMBL" id="JAOQKI010000001">
    <property type="protein sequence ID" value="MCU6715767.1"/>
    <property type="molecule type" value="Genomic_DNA"/>
</dbReference>
<accession>A0ABT2S9N8</accession>
<evidence type="ECO:0000313" key="10">
    <source>
        <dbReference type="EMBL" id="MCU6715767.1"/>
    </source>
</evidence>
<keyword evidence="4 8" id="KW-0812">Transmembrane</keyword>
<keyword evidence="6 8" id="KW-0472">Membrane</keyword>
<evidence type="ECO:0000313" key="11">
    <source>
        <dbReference type="Proteomes" id="UP001209666"/>
    </source>
</evidence>
<dbReference type="SUPFAM" id="SSF53649">
    <property type="entry name" value="Alkaline phosphatase-like"/>
    <property type="match status" value="1"/>
</dbReference>
<dbReference type="Proteomes" id="UP001209666">
    <property type="component" value="Unassembled WGS sequence"/>
</dbReference>
<feature type="compositionally biased region" description="Basic and acidic residues" evidence="7">
    <location>
        <begin position="1"/>
        <end position="22"/>
    </location>
</feature>
<feature type="domain" description="Sulfatase N-terminal" evidence="9">
    <location>
        <begin position="307"/>
        <end position="601"/>
    </location>
</feature>
<proteinExistence type="predicted"/>
<dbReference type="PANTHER" id="PTHR47371:SF3">
    <property type="entry name" value="PHOSPHOGLYCEROL TRANSFERASE I"/>
    <property type="match status" value="1"/>
</dbReference>
<feature type="transmembrane region" description="Helical" evidence="8">
    <location>
        <begin position="126"/>
        <end position="143"/>
    </location>
</feature>
<feature type="transmembrane region" description="Helical" evidence="8">
    <location>
        <begin position="225"/>
        <end position="244"/>
    </location>
</feature>
<evidence type="ECO:0000256" key="1">
    <source>
        <dbReference type="ARBA" id="ARBA00004651"/>
    </source>
</evidence>
<comment type="subcellular location">
    <subcellularLocation>
        <location evidence="1">Cell membrane</location>
        <topology evidence="1">Multi-pass membrane protein</topology>
    </subcellularLocation>
</comment>
<dbReference type="PANTHER" id="PTHR47371">
    <property type="entry name" value="LIPOTEICHOIC ACID SYNTHASE"/>
    <property type="match status" value="1"/>
</dbReference>
<dbReference type="InterPro" id="IPR050448">
    <property type="entry name" value="OpgB/LTA_synthase_biosynth"/>
</dbReference>
<evidence type="ECO:0000256" key="6">
    <source>
        <dbReference type="ARBA" id="ARBA00023136"/>
    </source>
</evidence>
<evidence type="ECO:0000256" key="2">
    <source>
        <dbReference type="ARBA" id="ARBA00004936"/>
    </source>
</evidence>
<dbReference type="RefSeq" id="WP_262623142.1">
    <property type="nucleotide sequence ID" value="NZ_JAOQKI010000001.1"/>
</dbReference>
<evidence type="ECO:0000256" key="4">
    <source>
        <dbReference type="ARBA" id="ARBA00022692"/>
    </source>
</evidence>